<keyword evidence="4" id="KW-1185">Reference proteome</keyword>
<dbReference type="Proteomes" id="UP000290517">
    <property type="component" value="Unassembled WGS sequence"/>
</dbReference>
<dbReference type="InterPro" id="IPR051806">
    <property type="entry name" value="HAD-like_SPP"/>
</dbReference>
<gene>
    <name evidence="1" type="ORF">EQW73_14395</name>
    <name evidence="2" type="ORF">EQW78_10505</name>
</gene>
<dbReference type="GO" id="GO:0050308">
    <property type="term" value="F:sugar-phosphatase activity"/>
    <property type="evidence" value="ECO:0007669"/>
    <property type="project" value="TreeGrafter"/>
</dbReference>
<organism evidence="2 3">
    <name type="scientific">Oerskovia turbata</name>
    <dbReference type="NCBI Taxonomy" id="1713"/>
    <lineage>
        <taxon>Bacteria</taxon>
        <taxon>Bacillati</taxon>
        <taxon>Actinomycetota</taxon>
        <taxon>Actinomycetes</taxon>
        <taxon>Micrococcales</taxon>
        <taxon>Cellulomonadaceae</taxon>
        <taxon>Oerskovia</taxon>
    </lineage>
</organism>
<evidence type="ECO:0000313" key="1">
    <source>
        <dbReference type="EMBL" id="RXR23802.1"/>
    </source>
</evidence>
<comment type="caution">
    <text evidence="2">The sequence shown here is derived from an EMBL/GenBank/DDBJ whole genome shotgun (WGS) entry which is preliminary data.</text>
</comment>
<dbReference type="PRINTS" id="PR00413">
    <property type="entry name" value="HADHALOGNASE"/>
</dbReference>
<dbReference type="SFLD" id="SFLDG01129">
    <property type="entry name" value="C1.5:_HAD__Beta-PGM__Phosphata"/>
    <property type="match status" value="1"/>
</dbReference>
<evidence type="ECO:0000313" key="4">
    <source>
        <dbReference type="Proteomes" id="UP000290517"/>
    </source>
</evidence>
<dbReference type="Gene3D" id="3.40.50.1000">
    <property type="entry name" value="HAD superfamily/HAD-like"/>
    <property type="match status" value="1"/>
</dbReference>
<dbReference type="CDD" id="cd07505">
    <property type="entry name" value="HAD_BPGM-like"/>
    <property type="match status" value="1"/>
</dbReference>
<dbReference type="EMBL" id="SDJQ01000013">
    <property type="protein sequence ID" value="RXR33728.1"/>
    <property type="molecule type" value="Genomic_DNA"/>
</dbReference>
<sequence length="247" mass="26350">MEYSLNPLESPDLARPDTASREALVLPQAVLWDMDGTLVDTEPYWIAAEHELVEAHGGTWSHEQAMQMVGNPLTESARILQAEGVDLPSEQIIDFLISRVIAQVEVEVPWQPGARELLAELRERGVPCALVTMSYRSLAEPVVGMVPPGSFATLVCGDEVTHGKPHPEPYLVAAERLGVDVTRCVAIEDSPTGIGSARAAGAATLGVEAVVPVPVLPGLSRTPSLALVDVDTLARILAGDVIDLIED</sequence>
<dbReference type="AlphaFoldDB" id="A0A4Q1KU96"/>
<dbReference type="SUPFAM" id="SSF56784">
    <property type="entry name" value="HAD-like"/>
    <property type="match status" value="1"/>
</dbReference>
<evidence type="ECO:0000313" key="2">
    <source>
        <dbReference type="EMBL" id="RXR33728.1"/>
    </source>
</evidence>
<dbReference type="InterPro" id="IPR023198">
    <property type="entry name" value="PGP-like_dom2"/>
</dbReference>
<dbReference type="InterPro" id="IPR006439">
    <property type="entry name" value="HAD-SF_hydro_IA"/>
</dbReference>
<dbReference type="RefSeq" id="WP_084690293.1">
    <property type="nucleotide sequence ID" value="NZ_JOFV01000013.1"/>
</dbReference>
<dbReference type="Proteomes" id="UP000289805">
    <property type="component" value="Unassembled WGS sequence"/>
</dbReference>
<reference evidence="3 4" key="1">
    <citation type="submission" date="2019-01" db="EMBL/GenBank/DDBJ databases">
        <title>Oerskovia turbata Genome sequencing and assembly.</title>
        <authorList>
            <person name="Dou T."/>
        </authorList>
    </citation>
    <scope>NUCLEOTIDE SEQUENCE [LARGE SCALE GENOMIC DNA]</scope>
    <source>
        <strain evidence="2 3">JCM12123</strain>
        <strain evidence="1 4">JCM3160</strain>
    </source>
</reference>
<protein>
    <submittedName>
        <fullName evidence="2">HAD family phosphatase</fullName>
    </submittedName>
</protein>
<dbReference type="PANTHER" id="PTHR43481">
    <property type="entry name" value="FRUCTOSE-1-PHOSPHATE PHOSPHATASE"/>
    <property type="match status" value="1"/>
</dbReference>
<dbReference type="STRING" id="1713.GCA_000718325_02828"/>
<dbReference type="OrthoDB" id="9797743at2"/>
<dbReference type="InterPro" id="IPR036412">
    <property type="entry name" value="HAD-like_sf"/>
</dbReference>
<dbReference type="Gene3D" id="1.10.150.240">
    <property type="entry name" value="Putative phosphatase, domain 2"/>
    <property type="match status" value="1"/>
</dbReference>
<proteinExistence type="predicted"/>
<dbReference type="SFLD" id="SFLDS00003">
    <property type="entry name" value="Haloacid_Dehalogenase"/>
    <property type="match status" value="1"/>
</dbReference>
<dbReference type="EMBL" id="SDJR01000009">
    <property type="protein sequence ID" value="RXR23802.1"/>
    <property type="molecule type" value="Genomic_DNA"/>
</dbReference>
<dbReference type="PANTHER" id="PTHR43481:SF4">
    <property type="entry name" value="GLYCEROL-1-PHOSPHATE PHOSPHOHYDROLASE 1-RELATED"/>
    <property type="match status" value="1"/>
</dbReference>
<dbReference type="NCBIfam" id="TIGR01509">
    <property type="entry name" value="HAD-SF-IA-v3"/>
    <property type="match status" value="1"/>
</dbReference>
<dbReference type="InterPro" id="IPR023214">
    <property type="entry name" value="HAD_sf"/>
</dbReference>
<evidence type="ECO:0000313" key="3">
    <source>
        <dbReference type="Proteomes" id="UP000289805"/>
    </source>
</evidence>
<accession>A0A4Q1KU96</accession>
<dbReference type="Pfam" id="PF00702">
    <property type="entry name" value="Hydrolase"/>
    <property type="match status" value="1"/>
</dbReference>
<name>A0A4Q1KU96_9CELL</name>